<feature type="domain" description="Methyltransferase small" evidence="3">
    <location>
        <begin position="33"/>
        <end position="123"/>
    </location>
</feature>
<dbReference type="PANTHER" id="PTHR47739">
    <property type="entry name" value="TRNA1(VAL) (ADENINE(37)-N6)-METHYLTRANSFERASE"/>
    <property type="match status" value="1"/>
</dbReference>
<dbReference type="PANTHER" id="PTHR47739:SF1">
    <property type="entry name" value="TRNA1(VAL) (ADENINE(37)-N6)-METHYLTRANSFERASE"/>
    <property type="match status" value="1"/>
</dbReference>
<dbReference type="InterPro" id="IPR002052">
    <property type="entry name" value="DNA_methylase_N6_adenine_CS"/>
</dbReference>
<dbReference type="InterPro" id="IPR007848">
    <property type="entry name" value="Small_mtfrase_dom"/>
</dbReference>
<dbReference type="Proteomes" id="UP001595632">
    <property type="component" value="Unassembled WGS sequence"/>
</dbReference>
<dbReference type="EMBL" id="JBHRTB010000010">
    <property type="protein sequence ID" value="MFC3142127.1"/>
    <property type="molecule type" value="Genomic_DNA"/>
</dbReference>
<evidence type="ECO:0000313" key="5">
    <source>
        <dbReference type="Proteomes" id="UP001595632"/>
    </source>
</evidence>
<dbReference type="RefSeq" id="WP_275631636.1">
    <property type="nucleotide sequence ID" value="NZ_JARGYD010000002.1"/>
</dbReference>
<protein>
    <submittedName>
        <fullName evidence="4">tRNA1(Val) (Adenine(37)-N6)-methyltransferase</fullName>
        <ecNumber evidence="4">2.1.1.223</ecNumber>
    </submittedName>
</protein>
<dbReference type="GO" id="GO:0032259">
    <property type="term" value="P:methylation"/>
    <property type="evidence" value="ECO:0007669"/>
    <property type="project" value="UniProtKB-KW"/>
</dbReference>
<dbReference type="PROSITE" id="PS00092">
    <property type="entry name" value="N6_MTASE"/>
    <property type="match status" value="1"/>
</dbReference>
<keyword evidence="5" id="KW-1185">Reference proteome</keyword>
<comment type="caution">
    <text evidence="4">The sequence shown here is derived from an EMBL/GenBank/DDBJ whole genome shotgun (WGS) entry which is preliminary data.</text>
</comment>
<dbReference type="Gene3D" id="3.40.50.150">
    <property type="entry name" value="Vaccinia Virus protein VP39"/>
    <property type="match status" value="1"/>
</dbReference>
<dbReference type="GO" id="GO:0008168">
    <property type="term" value="F:methyltransferase activity"/>
    <property type="evidence" value="ECO:0007669"/>
    <property type="project" value="UniProtKB-KW"/>
</dbReference>
<keyword evidence="4" id="KW-0808">Transferase</keyword>
<proteinExistence type="predicted"/>
<dbReference type="CDD" id="cd02440">
    <property type="entry name" value="AdoMet_MTases"/>
    <property type="match status" value="1"/>
</dbReference>
<evidence type="ECO:0000256" key="2">
    <source>
        <dbReference type="ARBA" id="ARBA00022691"/>
    </source>
</evidence>
<sequence>MADDGLTCDGFLGGQLRIFQPAKGYRAGVDPVLLAASVTARPGDSVLELGCGVGVAGLCLQSRVGGLDLVGLELQPENAELARRNASGNGLSMDVVTGDLSQMPGGLRARNFDHVIANPPYYLRDSGTAANGTAREIALGEVLPLSAWVDAATRRLKPRGVLTMIQRADRLIDLLSACDGRLGDIAVQPLAPRVGRAAELVLLRARKGARGPFRLHSPIVLHSGEKHERDGDSYTPEIRGVLRDGMSLPTGWHAEIG</sequence>
<evidence type="ECO:0000259" key="3">
    <source>
        <dbReference type="Pfam" id="PF05175"/>
    </source>
</evidence>
<keyword evidence="2" id="KW-0949">S-adenosyl-L-methionine</keyword>
<dbReference type="InterPro" id="IPR029063">
    <property type="entry name" value="SAM-dependent_MTases_sf"/>
</dbReference>
<dbReference type="SUPFAM" id="SSF53335">
    <property type="entry name" value="S-adenosyl-L-methionine-dependent methyltransferases"/>
    <property type="match status" value="1"/>
</dbReference>
<dbReference type="Pfam" id="PF05175">
    <property type="entry name" value="MTS"/>
    <property type="match status" value="1"/>
</dbReference>
<organism evidence="4 5">
    <name type="scientific">Psychromarinibacter halotolerans</name>
    <dbReference type="NCBI Taxonomy" id="1775175"/>
    <lineage>
        <taxon>Bacteria</taxon>
        <taxon>Pseudomonadati</taxon>
        <taxon>Pseudomonadota</taxon>
        <taxon>Alphaproteobacteria</taxon>
        <taxon>Rhodobacterales</taxon>
        <taxon>Paracoccaceae</taxon>
        <taxon>Psychromarinibacter</taxon>
    </lineage>
</organism>
<evidence type="ECO:0000256" key="1">
    <source>
        <dbReference type="ARBA" id="ARBA00022603"/>
    </source>
</evidence>
<evidence type="ECO:0000313" key="4">
    <source>
        <dbReference type="EMBL" id="MFC3142127.1"/>
    </source>
</evidence>
<accession>A0ABV7GKL9</accession>
<dbReference type="InterPro" id="IPR050210">
    <property type="entry name" value="tRNA_Adenine-N(6)_MTase"/>
</dbReference>
<gene>
    <name evidence="4" type="ORF">ACFOGP_05370</name>
</gene>
<dbReference type="EC" id="2.1.1.223" evidence="4"/>
<keyword evidence="1 4" id="KW-0489">Methyltransferase</keyword>
<name>A0ABV7GKL9_9RHOB</name>
<reference evidence="5" key="1">
    <citation type="journal article" date="2019" name="Int. J. Syst. Evol. Microbiol.">
        <title>The Global Catalogue of Microorganisms (GCM) 10K type strain sequencing project: providing services to taxonomists for standard genome sequencing and annotation.</title>
        <authorList>
            <consortium name="The Broad Institute Genomics Platform"/>
            <consortium name="The Broad Institute Genome Sequencing Center for Infectious Disease"/>
            <person name="Wu L."/>
            <person name="Ma J."/>
        </authorList>
    </citation>
    <scope>NUCLEOTIDE SEQUENCE [LARGE SCALE GENOMIC DNA]</scope>
    <source>
        <strain evidence="5">KCTC 52366</strain>
    </source>
</reference>